<evidence type="ECO:0000313" key="3">
    <source>
        <dbReference type="EMBL" id="EMF51822.1"/>
    </source>
</evidence>
<dbReference type="SMART" id="SM00220">
    <property type="entry name" value="S_TKc"/>
    <property type="match status" value="1"/>
</dbReference>
<evidence type="ECO:0000259" key="2">
    <source>
        <dbReference type="PROSITE" id="PS50011"/>
    </source>
</evidence>
<accession>M3D6I1</accession>
<dbReference type="Proteomes" id="UP000030760">
    <property type="component" value="Unassembled WGS sequence"/>
</dbReference>
<dbReference type="SMART" id="SM01260">
    <property type="entry name" value="LANC_like"/>
    <property type="match status" value="1"/>
</dbReference>
<dbReference type="InterPro" id="IPR058053">
    <property type="entry name" value="RamC_C"/>
</dbReference>
<keyword evidence="3" id="KW-0418">Kinase</keyword>
<organism evidence="3 4">
    <name type="scientific">Streptomyces bottropensis ATCC 25435</name>
    <dbReference type="NCBI Taxonomy" id="1054862"/>
    <lineage>
        <taxon>Bacteria</taxon>
        <taxon>Bacillati</taxon>
        <taxon>Actinomycetota</taxon>
        <taxon>Actinomycetes</taxon>
        <taxon>Kitasatosporales</taxon>
        <taxon>Streptomycetaceae</taxon>
        <taxon>Streptomyces</taxon>
    </lineage>
</organism>
<feature type="compositionally biased region" description="Low complexity" evidence="1">
    <location>
        <begin position="483"/>
        <end position="498"/>
    </location>
</feature>
<dbReference type="EMBL" id="KB405095">
    <property type="protein sequence ID" value="EMF51822.1"/>
    <property type="molecule type" value="Genomic_DNA"/>
</dbReference>
<dbReference type="SUPFAM" id="SSF158745">
    <property type="entry name" value="LanC-like"/>
    <property type="match status" value="1"/>
</dbReference>
<dbReference type="GO" id="GO:0031179">
    <property type="term" value="P:peptide modification"/>
    <property type="evidence" value="ECO:0007669"/>
    <property type="project" value="InterPro"/>
</dbReference>
<dbReference type="GO" id="GO:0005524">
    <property type="term" value="F:ATP binding"/>
    <property type="evidence" value="ECO:0007669"/>
    <property type="project" value="InterPro"/>
</dbReference>
<dbReference type="CDD" id="cd04791">
    <property type="entry name" value="LanC_SerThrkinase"/>
    <property type="match status" value="1"/>
</dbReference>
<dbReference type="InterPro" id="IPR057929">
    <property type="entry name" value="RamC_N"/>
</dbReference>
<feature type="region of interest" description="Disordered" evidence="1">
    <location>
        <begin position="483"/>
        <end position="502"/>
    </location>
</feature>
<dbReference type="InterPro" id="IPR053524">
    <property type="entry name" value="Aerial_hyphae_peptide-synth"/>
</dbReference>
<feature type="domain" description="Protein kinase" evidence="2">
    <location>
        <begin position="237"/>
        <end position="555"/>
    </location>
</feature>
<evidence type="ECO:0000313" key="4">
    <source>
        <dbReference type="Proteomes" id="UP000030760"/>
    </source>
</evidence>
<keyword evidence="3" id="KW-0723">Serine/threonine-protein kinase</keyword>
<dbReference type="RefSeq" id="WP_005483993.1">
    <property type="nucleotide sequence ID" value="NZ_KB405095.1"/>
</dbReference>
<dbReference type="SUPFAM" id="SSF56112">
    <property type="entry name" value="Protein kinase-like (PK-like)"/>
    <property type="match status" value="1"/>
</dbReference>
<sequence length="920" mass="98445">MDKRYEAYALADRHFYETPDRLSAGDRVGAAAPGYATAGRAVPEGWRAARIGDWLTLTPVDDGGRPRPGPTQGWKVHASATRGNADRIAAIVWDYCVPRGIPFKFVPGPHLLHLRNAKYAARDTSGKFVTVYPADEEQLHLVLCELGDLLKGHEGPYILTDLRWNEGPLYVRYGAFARSFVVDERGTLVPAVRDGAGTLVPDQRKPTFHVPEWVTLPAFLEPQLAARNTTTVGDLPYRIDKALHFSNGGGVYVGTDTRDGRRVVLKEGRPHAGLAADGADAVTRLEREKDALERLAGLGVVPEVRDWFTLGDHRFLVMDFVEGRPLNSCVAERHPLLAPDPGPDAVAAYTAWALHVHRAVEEAVAAVHSRGIVFNDLHVFNIMVAPDDRSVSLLDFEAAAPAEDDGRQTVAHPGFLAPPDRTGPDVDRYALACLRLALFLPVTSLFVVEREKAAHLATVIAEQFPDVPRAFLDEAVAEITRAGGAAGHRPAGARGTRAPEGDWPLAGPADWPYSRDSMVKAILASATPERDDRLFPGDVAQFSDGGGLGLAHGAAGVLYALAEVGAERYEEGERWLLDHTAPVPIGTPLGLYDGLAGVALTLDRLGHRQRALDLVERILAEKWHRLSSDLRGGLAGLGLVLDELARTTGESGLRERAAEAARLLVDRLAEPRPAPPRRRAGLLRGASGPALFLLRRYEATGDPALLASAGEALRQDLECLVEQTNGGLAVDEGWRTMPYLGDGSVGVGMVLDDYTAAAAIATDGSRTDGSWTAAPGAGASAAGASAAAVFEAEEATAQGTLGVENFAEDFVRIRAGVLTAATYRFYAQPGLFEGRAGMILHLARTGAPREALTEQIAALGWHSMPYGGQLAFPGNHLMRLSMDLGTGTAGCLLALGAAHAAADDATPHLPFLPPLRRRPR</sequence>
<dbReference type="Pfam" id="PF25816">
    <property type="entry name" value="RamC_N"/>
    <property type="match status" value="1"/>
</dbReference>
<gene>
    <name evidence="3" type="ORF">SBD_6344</name>
</gene>
<dbReference type="PROSITE" id="PS50011">
    <property type="entry name" value="PROTEIN_KINASE_DOM"/>
    <property type="match status" value="1"/>
</dbReference>
<dbReference type="InterPro" id="IPR000719">
    <property type="entry name" value="Prot_kinase_dom"/>
</dbReference>
<dbReference type="GeneID" id="96268911"/>
<proteinExistence type="predicted"/>
<evidence type="ECO:0000256" key="1">
    <source>
        <dbReference type="SAM" id="MobiDB-lite"/>
    </source>
</evidence>
<keyword evidence="3" id="KW-0808">Transferase</keyword>
<dbReference type="InterPro" id="IPR011009">
    <property type="entry name" value="Kinase-like_dom_sf"/>
</dbReference>
<dbReference type="Gene3D" id="1.50.10.20">
    <property type="match status" value="1"/>
</dbReference>
<dbReference type="AlphaFoldDB" id="M3D6I1"/>
<dbReference type="GO" id="GO:0004674">
    <property type="term" value="F:protein serine/threonine kinase activity"/>
    <property type="evidence" value="ECO:0007669"/>
    <property type="project" value="UniProtKB-KW"/>
</dbReference>
<dbReference type="InterPro" id="IPR007822">
    <property type="entry name" value="LANC-like"/>
</dbReference>
<dbReference type="PRINTS" id="PR01950">
    <property type="entry name" value="LANCSUPER"/>
</dbReference>
<dbReference type="Gene3D" id="1.10.510.10">
    <property type="entry name" value="Transferase(Phosphotransferase) domain 1"/>
    <property type="match status" value="1"/>
</dbReference>
<dbReference type="Pfam" id="PF00069">
    <property type="entry name" value="Pkinase"/>
    <property type="match status" value="1"/>
</dbReference>
<reference evidence="4" key="1">
    <citation type="journal article" date="2013" name="Genome Announc.">
        <title>Draft Genome Sequence of Streptomyces bottropensis ATCC 25435, a Bottromycin-Producing Actinomycete.</title>
        <authorList>
            <person name="Zhang H."/>
            <person name="Zhou W."/>
            <person name="Zhuang Y."/>
            <person name="Liang X."/>
            <person name="Liu T."/>
        </authorList>
    </citation>
    <scope>NUCLEOTIDE SEQUENCE [LARGE SCALE GENOMIC DNA]</scope>
    <source>
        <strain evidence="4">ATCC 25435</strain>
    </source>
</reference>
<dbReference type="NCBIfam" id="NF038151">
    <property type="entry name" value="lanthi_synth_III"/>
    <property type="match status" value="1"/>
</dbReference>
<protein>
    <submittedName>
        <fullName evidence="3">Serine/threonine protein kinase</fullName>
    </submittedName>
</protein>
<name>M3D6I1_9ACTN</name>